<keyword evidence="1" id="KW-1185">Reference proteome</keyword>
<dbReference type="Proteomes" id="UP000036681">
    <property type="component" value="Unplaced"/>
</dbReference>
<organism evidence="1 2">
    <name type="scientific">Ascaris lumbricoides</name>
    <name type="common">Giant roundworm</name>
    <dbReference type="NCBI Taxonomy" id="6252"/>
    <lineage>
        <taxon>Eukaryota</taxon>
        <taxon>Metazoa</taxon>
        <taxon>Ecdysozoa</taxon>
        <taxon>Nematoda</taxon>
        <taxon>Chromadorea</taxon>
        <taxon>Rhabditida</taxon>
        <taxon>Spirurina</taxon>
        <taxon>Ascaridomorpha</taxon>
        <taxon>Ascaridoidea</taxon>
        <taxon>Ascarididae</taxon>
        <taxon>Ascaris</taxon>
    </lineage>
</organism>
<reference evidence="2" key="1">
    <citation type="submission" date="2017-02" db="UniProtKB">
        <authorList>
            <consortium name="WormBaseParasite"/>
        </authorList>
    </citation>
    <scope>IDENTIFICATION</scope>
</reference>
<protein>
    <submittedName>
        <fullName evidence="2">Uncharacterized protein</fullName>
    </submittedName>
</protein>
<name>A0A0M3HMN8_ASCLU</name>
<evidence type="ECO:0000313" key="1">
    <source>
        <dbReference type="Proteomes" id="UP000036681"/>
    </source>
</evidence>
<dbReference type="AlphaFoldDB" id="A0A0M3HMN8"/>
<dbReference type="WBParaSite" id="ALUE_0000281201-mRNA-1">
    <property type="protein sequence ID" value="ALUE_0000281201-mRNA-1"/>
    <property type="gene ID" value="ALUE_0000281201"/>
</dbReference>
<proteinExistence type="predicted"/>
<evidence type="ECO:0000313" key="2">
    <source>
        <dbReference type="WBParaSite" id="ALUE_0000281201-mRNA-1"/>
    </source>
</evidence>
<accession>A0A0M3HMN8</accession>
<sequence length="91" mass="10242">MLTLVRVPEKVPSGGLRLVPRDLGHCKSPNFGAQNAYASTSPPKNFLVSPDDDSRLPEFCALQILDRRQELKCRHISRCLRLIKLCVPSRD</sequence>